<dbReference type="Proteomes" id="UP000064893">
    <property type="component" value="Chromosome"/>
</dbReference>
<protein>
    <submittedName>
        <fullName evidence="1">Uncharacterized protein</fullName>
    </submittedName>
</protein>
<dbReference type="AlphaFoldDB" id="A0A0S2I3Y8"/>
<reference evidence="1 2" key="1">
    <citation type="submission" date="2015-11" db="EMBL/GenBank/DDBJ databases">
        <title>Description and complete genome sequence of a novel strain predominating in hypersaline microbial mats and representing a new family of the Bacteriodetes phylum.</title>
        <authorList>
            <person name="Spring S."/>
            <person name="Bunk B."/>
            <person name="Sproer C."/>
            <person name="Klenk H.-P."/>
        </authorList>
    </citation>
    <scope>NUCLEOTIDE SEQUENCE [LARGE SCALE GENOMIC DNA]</scope>
    <source>
        <strain evidence="1 2">L21-Spi-D4</strain>
    </source>
</reference>
<proteinExistence type="predicted"/>
<evidence type="ECO:0000313" key="1">
    <source>
        <dbReference type="EMBL" id="ALO16877.1"/>
    </source>
</evidence>
<dbReference type="STRING" id="1307839.L21SP5_03263"/>
<organism evidence="1 2">
    <name type="scientific">Salinivirga cyanobacteriivorans</name>
    <dbReference type="NCBI Taxonomy" id="1307839"/>
    <lineage>
        <taxon>Bacteria</taxon>
        <taxon>Pseudomonadati</taxon>
        <taxon>Bacteroidota</taxon>
        <taxon>Bacteroidia</taxon>
        <taxon>Bacteroidales</taxon>
        <taxon>Salinivirgaceae</taxon>
        <taxon>Salinivirga</taxon>
    </lineage>
</organism>
<keyword evidence="2" id="KW-1185">Reference proteome</keyword>
<dbReference type="EMBL" id="CP013118">
    <property type="protein sequence ID" value="ALO16877.1"/>
    <property type="molecule type" value="Genomic_DNA"/>
</dbReference>
<evidence type="ECO:0000313" key="2">
    <source>
        <dbReference type="Proteomes" id="UP000064893"/>
    </source>
</evidence>
<sequence>MPIAQNIVVERIFFAKHVILTYFSLKNRDMRLIFILAAIVLFSACQPSEQDTIQNAQKKTDNLYKKYHVKKMMQYAHDLAFYEPDDKGRLIQSYFFNKNGEIIKVIRYDKSGNICYTEKIDPEKDAGSNKLIIKKHKNDSLTVKNYGPQGKLRNKVAHTYNEKGQKKSMIRKNDNGEIVEKITYDYYPNGLLKQDIYWNMEINKPEQIINYEYEYY</sequence>
<dbReference type="Gene3D" id="3.90.930.1">
    <property type="match status" value="1"/>
</dbReference>
<dbReference type="KEGG" id="blq:L21SP5_03263"/>
<name>A0A0S2I3Y8_9BACT</name>
<gene>
    <name evidence="1" type="ORF">L21SP5_03263</name>
</gene>
<accession>A0A0S2I3Y8</accession>